<comment type="caution">
    <text evidence="2">The sequence shown here is derived from an EMBL/GenBank/DDBJ whole genome shotgun (WGS) entry which is preliminary data.</text>
</comment>
<evidence type="ECO:0000256" key="1">
    <source>
        <dbReference type="SAM" id="MobiDB-lite"/>
    </source>
</evidence>
<evidence type="ECO:0000313" key="2">
    <source>
        <dbReference type="EMBL" id="PNH07568.1"/>
    </source>
</evidence>
<feature type="compositionally biased region" description="Low complexity" evidence="1">
    <location>
        <begin position="196"/>
        <end position="207"/>
    </location>
</feature>
<dbReference type="Proteomes" id="UP000236333">
    <property type="component" value="Unassembled WGS sequence"/>
</dbReference>
<dbReference type="AlphaFoldDB" id="A0A2J8A4X6"/>
<name>A0A2J8A4X6_9CHLO</name>
<reference evidence="2 3" key="1">
    <citation type="journal article" date="2017" name="Mol. Biol. Evol.">
        <title>The 4-celled Tetrabaena socialis nuclear genome reveals the essential components for genetic control of cell number at the origin of multicellularity in the volvocine lineage.</title>
        <authorList>
            <person name="Featherston J."/>
            <person name="Arakaki Y."/>
            <person name="Hanschen E.R."/>
            <person name="Ferris P.J."/>
            <person name="Michod R.E."/>
            <person name="Olson B.J.S.C."/>
            <person name="Nozaki H."/>
            <person name="Durand P.M."/>
        </authorList>
    </citation>
    <scope>NUCLEOTIDE SEQUENCE [LARGE SCALE GENOMIC DNA]</scope>
    <source>
        <strain evidence="2 3">NIES-571</strain>
    </source>
</reference>
<feature type="region of interest" description="Disordered" evidence="1">
    <location>
        <begin position="67"/>
        <end position="98"/>
    </location>
</feature>
<evidence type="ECO:0000313" key="3">
    <source>
        <dbReference type="Proteomes" id="UP000236333"/>
    </source>
</evidence>
<proteinExistence type="predicted"/>
<gene>
    <name evidence="2" type="ORF">TSOC_005967</name>
</gene>
<dbReference type="EMBL" id="PGGS01000173">
    <property type="protein sequence ID" value="PNH07568.1"/>
    <property type="molecule type" value="Genomic_DNA"/>
</dbReference>
<protein>
    <submittedName>
        <fullName evidence="2">Uncharacterized protein</fullName>
    </submittedName>
</protein>
<organism evidence="2 3">
    <name type="scientific">Tetrabaena socialis</name>
    <dbReference type="NCBI Taxonomy" id="47790"/>
    <lineage>
        <taxon>Eukaryota</taxon>
        <taxon>Viridiplantae</taxon>
        <taxon>Chlorophyta</taxon>
        <taxon>core chlorophytes</taxon>
        <taxon>Chlorophyceae</taxon>
        <taxon>CS clade</taxon>
        <taxon>Chlamydomonadales</taxon>
        <taxon>Tetrabaenaceae</taxon>
        <taxon>Tetrabaena</taxon>
    </lineage>
</organism>
<accession>A0A2J8A4X6</accession>
<keyword evidence="3" id="KW-1185">Reference proteome</keyword>
<sequence length="207" mass="21257">MRLTFTGGRCCCVAKEATSGRYQWAYAQPGTARYPPPACADTSDNASSGAASSSSCASAGTSCSGASTGTSYSDTDSGTAASSGAARPRLHPNEVTDPPLRRHLLKSAGLWLEVAPDCVVLLFRLEDIIESSRQIKATGVCPPALADLTGRDSVVLAHLPPRPPAGGKAARERVAPLAVCRQLRGAMQGPREPEEGPGAAPAPDLTA</sequence>
<feature type="region of interest" description="Disordered" evidence="1">
    <location>
        <begin position="185"/>
        <end position="207"/>
    </location>
</feature>
<feature type="compositionally biased region" description="Low complexity" evidence="1">
    <location>
        <begin position="67"/>
        <end position="86"/>
    </location>
</feature>